<dbReference type="AlphaFoldDB" id="A0A918VTK0"/>
<dbReference type="Proteomes" id="UP000614811">
    <property type="component" value="Unassembled WGS sequence"/>
</dbReference>
<accession>A0A918VTK0</accession>
<comment type="caution">
    <text evidence="1">The sequence shown here is derived from an EMBL/GenBank/DDBJ whole genome shotgun (WGS) entry which is preliminary data.</text>
</comment>
<reference evidence="1" key="1">
    <citation type="journal article" date="2014" name="Int. J. Syst. Evol. Microbiol.">
        <title>Complete genome sequence of Corynebacterium casei LMG S-19264T (=DSM 44701T), isolated from a smear-ripened cheese.</title>
        <authorList>
            <consortium name="US DOE Joint Genome Institute (JGI-PGF)"/>
            <person name="Walter F."/>
            <person name="Albersmeier A."/>
            <person name="Kalinowski J."/>
            <person name="Ruckert C."/>
        </authorList>
    </citation>
    <scope>NUCLEOTIDE SEQUENCE</scope>
    <source>
        <strain evidence="1">KCTC 12711</strain>
    </source>
</reference>
<proteinExistence type="predicted"/>
<sequence length="70" mass="7995">MNTPIFMNRVGQTQAVSWEAAVYDWEPEDADDIISYFFDSRAGASCEIPILLLGERERLEEGRTRCDTAH</sequence>
<evidence type="ECO:0000313" key="1">
    <source>
        <dbReference type="EMBL" id="GHA22015.1"/>
    </source>
</evidence>
<reference evidence="1" key="2">
    <citation type="submission" date="2020-09" db="EMBL/GenBank/DDBJ databases">
        <authorList>
            <person name="Sun Q."/>
            <person name="Kim S."/>
        </authorList>
    </citation>
    <scope>NUCLEOTIDE SEQUENCE</scope>
    <source>
        <strain evidence="1">KCTC 12711</strain>
    </source>
</reference>
<organism evidence="1 2">
    <name type="scientific">Arenicella chitinivorans</name>
    <dbReference type="NCBI Taxonomy" id="1329800"/>
    <lineage>
        <taxon>Bacteria</taxon>
        <taxon>Pseudomonadati</taxon>
        <taxon>Pseudomonadota</taxon>
        <taxon>Gammaproteobacteria</taxon>
        <taxon>Arenicellales</taxon>
        <taxon>Arenicellaceae</taxon>
        <taxon>Arenicella</taxon>
    </lineage>
</organism>
<gene>
    <name evidence="1" type="ORF">GCM10008090_34790</name>
</gene>
<name>A0A918VTK0_9GAMM</name>
<dbReference type="EMBL" id="BMXA01000011">
    <property type="protein sequence ID" value="GHA22015.1"/>
    <property type="molecule type" value="Genomic_DNA"/>
</dbReference>
<keyword evidence="2" id="KW-1185">Reference proteome</keyword>
<evidence type="ECO:0000313" key="2">
    <source>
        <dbReference type="Proteomes" id="UP000614811"/>
    </source>
</evidence>
<protein>
    <submittedName>
        <fullName evidence="1">Uncharacterized protein</fullName>
    </submittedName>
</protein>